<dbReference type="SUPFAM" id="SSF51905">
    <property type="entry name" value="FAD/NAD(P)-binding domain"/>
    <property type="match status" value="1"/>
</dbReference>
<evidence type="ECO:0000313" key="4">
    <source>
        <dbReference type="EMBL" id="WTW60398.1"/>
    </source>
</evidence>
<dbReference type="PANTHER" id="PTHR13789:SF309">
    <property type="entry name" value="PUTATIVE (AFU_ORTHOLOGUE AFUA_6G14510)-RELATED"/>
    <property type="match status" value="1"/>
</dbReference>
<evidence type="ECO:0000256" key="1">
    <source>
        <dbReference type="ARBA" id="ARBA00023002"/>
    </source>
</evidence>
<dbReference type="EMBL" id="CP108318">
    <property type="protein sequence ID" value="WTW60398.1"/>
    <property type="molecule type" value="Genomic_DNA"/>
</dbReference>
<keyword evidence="1" id="KW-0560">Oxidoreductase</keyword>
<dbReference type="AlphaFoldDB" id="A0AAU2UZN0"/>
<reference evidence="4" key="1">
    <citation type="submission" date="2022-10" db="EMBL/GenBank/DDBJ databases">
        <title>The complete genomes of actinobacterial strains from the NBC collection.</title>
        <authorList>
            <person name="Joergensen T.S."/>
            <person name="Alvarez Arevalo M."/>
            <person name="Sterndorff E.B."/>
            <person name="Faurdal D."/>
            <person name="Vuksanovic O."/>
            <person name="Mourched A.-S."/>
            <person name="Charusanti P."/>
            <person name="Shaw S."/>
            <person name="Blin K."/>
            <person name="Weber T."/>
        </authorList>
    </citation>
    <scope>NUCLEOTIDE SEQUENCE</scope>
    <source>
        <strain evidence="4">NBC_00003</strain>
    </source>
</reference>
<dbReference type="GO" id="GO:0004497">
    <property type="term" value="F:monooxygenase activity"/>
    <property type="evidence" value="ECO:0007669"/>
    <property type="project" value="UniProtKB-KW"/>
</dbReference>
<protein>
    <submittedName>
        <fullName evidence="4">FAD-dependent monooxygenase</fullName>
    </submittedName>
</protein>
<keyword evidence="2 4" id="KW-0503">Monooxygenase</keyword>
<sequence length="403" mass="42895">MSTGTRIRSALVIGGGIAGPVAAMALRRAGIDADVYEAYDSRSDGVGAGMSIAPNGIAALDAIGAGDVVRSVGVPMHAIVVHSWNGRQLAEFGTPADTQPSQFVWRPELYASLYDEADRRGVRVHHGKRLVSAEESGDSITAHFADGSSATADILVGADGIRSTTRTLIDPTAPGPTYAGLIGIGAGVKDTGLPSSGGRMHMTYGRRVFFGYQVFDDSSGVWFVNLPSPEPVSAARAAELGAEKRLSELSALVAEDRTPAKELLARTDPADIALTGPVEAMLNVPHWSRGRMVLIGDAAHAASPSSGQGASLAIESAVQLARCVRDLPYGQGFAAYEKLRRPRVERIIADTARINNDKAAGPAGRVVRDLLMPPMMKLLKPEKRMAWQYSYRIDWDERVVEPR</sequence>
<dbReference type="Gene3D" id="3.50.50.60">
    <property type="entry name" value="FAD/NAD(P)-binding domain"/>
    <property type="match status" value="1"/>
</dbReference>
<evidence type="ECO:0000259" key="3">
    <source>
        <dbReference type="Pfam" id="PF01494"/>
    </source>
</evidence>
<dbReference type="InterPro" id="IPR050493">
    <property type="entry name" value="FAD-dep_Monooxygenase_BioMet"/>
</dbReference>
<dbReference type="Pfam" id="PF01494">
    <property type="entry name" value="FAD_binding_3"/>
    <property type="match status" value="1"/>
</dbReference>
<dbReference type="PRINTS" id="PR00420">
    <property type="entry name" value="RNGMNOXGNASE"/>
</dbReference>
<accession>A0AAU2UZN0</accession>
<dbReference type="PANTHER" id="PTHR13789">
    <property type="entry name" value="MONOOXYGENASE"/>
    <property type="match status" value="1"/>
</dbReference>
<gene>
    <name evidence="4" type="ORF">OG549_06975</name>
</gene>
<name>A0AAU2UZN0_9ACTN</name>
<dbReference type="GO" id="GO:0071949">
    <property type="term" value="F:FAD binding"/>
    <property type="evidence" value="ECO:0007669"/>
    <property type="project" value="InterPro"/>
</dbReference>
<organism evidence="4">
    <name type="scientific">Streptomyces sp. NBC_00003</name>
    <dbReference type="NCBI Taxonomy" id="2903608"/>
    <lineage>
        <taxon>Bacteria</taxon>
        <taxon>Bacillati</taxon>
        <taxon>Actinomycetota</taxon>
        <taxon>Actinomycetes</taxon>
        <taxon>Kitasatosporales</taxon>
        <taxon>Streptomycetaceae</taxon>
        <taxon>Streptomyces</taxon>
    </lineage>
</organism>
<proteinExistence type="predicted"/>
<dbReference type="InterPro" id="IPR002938">
    <property type="entry name" value="FAD-bd"/>
</dbReference>
<feature type="domain" description="FAD-binding" evidence="3">
    <location>
        <begin position="10"/>
        <end position="348"/>
    </location>
</feature>
<evidence type="ECO:0000256" key="2">
    <source>
        <dbReference type="ARBA" id="ARBA00023033"/>
    </source>
</evidence>
<dbReference type="InterPro" id="IPR036188">
    <property type="entry name" value="FAD/NAD-bd_sf"/>
</dbReference>